<feature type="compositionally biased region" description="Low complexity" evidence="1">
    <location>
        <begin position="692"/>
        <end position="703"/>
    </location>
</feature>
<dbReference type="STRING" id="857566.A0A1E3PJ36"/>
<keyword evidence="4" id="KW-1185">Reference proteome</keyword>
<feature type="compositionally biased region" description="Low complexity" evidence="1">
    <location>
        <begin position="820"/>
        <end position="832"/>
    </location>
</feature>
<organism evidence="3 4">
    <name type="scientific">Nadsonia fulvescens var. elongata DSM 6958</name>
    <dbReference type="NCBI Taxonomy" id="857566"/>
    <lineage>
        <taxon>Eukaryota</taxon>
        <taxon>Fungi</taxon>
        <taxon>Dikarya</taxon>
        <taxon>Ascomycota</taxon>
        <taxon>Saccharomycotina</taxon>
        <taxon>Dipodascomycetes</taxon>
        <taxon>Dipodascales</taxon>
        <taxon>Dipodascales incertae sedis</taxon>
        <taxon>Nadsonia</taxon>
    </lineage>
</organism>
<feature type="region of interest" description="Disordered" evidence="1">
    <location>
        <begin position="670"/>
        <end position="706"/>
    </location>
</feature>
<dbReference type="InterPro" id="IPR050357">
    <property type="entry name" value="Arrestin_domain-protein"/>
</dbReference>
<dbReference type="GO" id="GO:0005829">
    <property type="term" value="C:cytosol"/>
    <property type="evidence" value="ECO:0007669"/>
    <property type="project" value="TreeGrafter"/>
</dbReference>
<name>A0A1E3PJ36_9ASCO</name>
<dbReference type="PANTHER" id="PTHR11188:SF17">
    <property type="entry name" value="FI21816P1"/>
    <property type="match status" value="1"/>
</dbReference>
<feature type="compositionally biased region" description="Polar residues" evidence="1">
    <location>
        <begin position="140"/>
        <end position="151"/>
    </location>
</feature>
<feature type="compositionally biased region" description="Polar residues" evidence="1">
    <location>
        <begin position="548"/>
        <end position="567"/>
    </location>
</feature>
<dbReference type="Proteomes" id="UP000095009">
    <property type="component" value="Unassembled WGS sequence"/>
</dbReference>
<dbReference type="EMBL" id="KV454410">
    <property type="protein sequence ID" value="ODQ65466.1"/>
    <property type="molecule type" value="Genomic_DNA"/>
</dbReference>
<feature type="compositionally biased region" description="Polar residues" evidence="1">
    <location>
        <begin position="798"/>
        <end position="811"/>
    </location>
</feature>
<feature type="region of interest" description="Disordered" evidence="1">
    <location>
        <begin position="104"/>
        <end position="151"/>
    </location>
</feature>
<accession>A0A1E3PJ36</accession>
<proteinExistence type="predicted"/>
<dbReference type="InterPro" id="IPR011022">
    <property type="entry name" value="Arrestin_C-like"/>
</dbReference>
<feature type="region of interest" description="Disordered" evidence="1">
    <location>
        <begin position="433"/>
        <end position="467"/>
    </location>
</feature>
<evidence type="ECO:0000313" key="3">
    <source>
        <dbReference type="EMBL" id="ODQ65466.1"/>
    </source>
</evidence>
<reference evidence="3 4" key="1">
    <citation type="journal article" date="2016" name="Proc. Natl. Acad. Sci. U.S.A.">
        <title>Comparative genomics of biotechnologically important yeasts.</title>
        <authorList>
            <person name="Riley R."/>
            <person name="Haridas S."/>
            <person name="Wolfe K.H."/>
            <person name="Lopes M.R."/>
            <person name="Hittinger C.T."/>
            <person name="Goeker M."/>
            <person name="Salamov A.A."/>
            <person name="Wisecaver J.H."/>
            <person name="Long T.M."/>
            <person name="Calvey C.H."/>
            <person name="Aerts A.L."/>
            <person name="Barry K.W."/>
            <person name="Choi C."/>
            <person name="Clum A."/>
            <person name="Coughlan A.Y."/>
            <person name="Deshpande S."/>
            <person name="Douglass A.P."/>
            <person name="Hanson S.J."/>
            <person name="Klenk H.-P."/>
            <person name="LaButti K.M."/>
            <person name="Lapidus A."/>
            <person name="Lindquist E.A."/>
            <person name="Lipzen A.M."/>
            <person name="Meier-Kolthoff J.P."/>
            <person name="Ohm R.A."/>
            <person name="Otillar R.P."/>
            <person name="Pangilinan J.L."/>
            <person name="Peng Y."/>
            <person name="Rokas A."/>
            <person name="Rosa C.A."/>
            <person name="Scheuner C."/>
            <person name="Sibirny A.A."/>
            <person name="Slot J.C."/>
            <person name="Stielow J.B."/>
            <person name="Sun H."/>
            <person name="Kurtzman C.P."/>
            <person name="Blackwell M."/>
            <person name="Grigoriev I.V."/>
            <person name="Jeffries T.W."/>
        </authorList>
    </citation>
    <scope>NUCLEOTIDE SEQUENCE [LARGE SCALE GENOMIC DNA]</scope>
    <source>
        <strain evidence="3 4">DSM 6958</strain>
    </source>
</reference>
<evidence type="ECO:0000256" key="1">
    <source>
        <dbReference type="SAM" id="MobiDB-lite"/>
    </source>
</evidence>
<feature type="region of interest" description="Disordered" evidence="1">
    <location>
        <begin position="720"/>
        <end position="832"/>
    </location>
</feature>
<dbReference type="InterPro" id="IPR014752">
    <property type="entry name" value="Arrestin-like_C"/>
</dbReference>
<evidence type="ECO:0000259" key="2">
    <source>
        <dbReference type="SMART" id="SM01017"/>
    </source>
</evidence>
<feature type="domain" description="Arrestin C-terminal-like" evidence="2">
    <location>
        <begin position="226"/>
        <end position="367"/>
    </location>
</feature>
<dbReference type="Gene3D" id="2.60.40.640">
    <property type="match status" value="1"/>
</dbReference>
<feature type="compositionally biased region" description="Polar residues" evidence="1">
    <location>
        <begin position="729"/>
        <end position="760"/>
    </location>
</feature>
<dbReference type="OrthoDB" id="2333384at2759"/>
<dbReference type="Pfam" id="PF02752">
    <property type="entry name" value="Arrestin_C"/>
    <property type="match status" value="1"/>
</dbReference>
<gene>
    <name evidence="3" type="ORF">NADFUDRAFT_83427</name>
</gene>
<feature type="compositionally biased region" description="Low complexity" evidence="1">
    <location>
        <begin position="113"/>
        <end position="139"/>
    </location>
</feature>
<dbReference type="GO" id="GO:0070086">
    <property type="term" value="P:ubiquitin-dependent endocytosis"/>
    <property type="evidence" value="ECO:0007669"/>
    <property type="project" value="TreeGrafter"/>
</dbReference>
<evidence type="ECO:0000313" key="4">
    <source>
        <dbReference type="Proteomes" id="UP000095009"/>
    </source>
</evidence>
<sequence>MVLLSRHQSAISFDIKLKNTDRQDVIVIRGHPLEASAVFLSGAIVLSLADPINIKRVSVKLYATLRLSWTDPGLTPRGTNTRPYRYDKILYEYDWDNLDFSSTPSSGQAAGGSRSLPSSPFSSSHHLTSPLSQQHLQQLNPTNKSSGSHTFSAGNYEIPFEAILPGDMPESVEGLDHGMVVYKLKATIDRGRFSSNLIKKKHVRVVRTLGTDDLELSQSMSLENTWPGKVDYEIHIPAKAVAIGSSTPVELIMVPMVKGLKLGKITISLYEYTSLQGHMAGHKQDEKLCFSHIISATESGRVGQDKWEIIEYVPIPASLAVCRQDCLIANNIKITHKLKFTVALINSDGHTSELRASLPISLFISPSVPIKAGLASTVSETGPISSHQSSTGLSSLGSSSNLTGLSSFSSSSNLTGLGGGSSSLRNSSNVNLGSLANDDHNERLFSSSTSRSTTSLDGIPTSDLAQNAPPNYQNHVYDRLWSDLAMSNFETPAESIASTPFLHSRRNSTEGLEGLGMTTLDVQQRAQLQAGLQQVLLDRLQSGDAENEGNNGTATPSGGLSTSSSFLRTAPMTPQGHISYLNTPTTHGDMQHHRRHSNASPGVPRTSVPGSPAAGLRLNSPSNMFHFASPVSSSLDLAVSSPDYEDAMAQDYLGRVPSYDTAMRSDYFTQPDWVPEAGNDSGQSTGNNSVQNNHNFHSASHNHGGAATSAVTMPAITTPAITTPEPSLAQRSRVPNSPIPKSNLTAQLSRATARDNNGSVSNLSSMAGSTSSSASSLAYQDSNTLHPNSHSALERGHSVSNLANMGNNNASDHLVRGGLSRNSSFHRTSSSSALNHLTSGISNLLSRNSSTRNKQIS</sequence>
<protein>
    <recommendedName>
        <fullName evidence="2">Arrestin C-terminal-like domain-containing protein</fullName>
    </recommendedName>
</protein>
<dbReference type="SMART" id="SM01017">
    <property type="entry name" value="Arrestin_C"/>
    <property type="match status" value="1"/>
</dbReference>
<feature type="region of interest" description="Disordered" evidence="1">
    <location>
        <begin position="543"/>
        <end position="617"/>
    </location>
</feature>
<dbReference type="GO" id="GO:0005886">
    <property type="term" value="C:plasma membrane"/>
    <property type="evidence" value="ECO:0007669"/>
    <property type="project" value="TreeGrafter"/>
</dbReference>
<feature type="compositionally biased region" description="Low complexity" evidence="1">
    <location>
        <begin position="446"/>
        <end position="455"/>
    </location>
</feature>
<dbReference type="Pfam" id="PF00339">
    <property type="entry name" value="Arrestin_N"/>
    <property type="match status" value="1"/>
</dbReference>
<dbReference type="AlphaFoldDB" id="A0A1E3PJ36"/>
<dbReference type="InterPro" id="IPR011021">
    <property type="entry name" value="Arrestin-like_N"/>
</dbReference>
<feature type="compositionally biased region" description="Polar residues" evidence="1">
    <location>
        <begin position="680"/>
        <end position="691"/>
    </location>
</feature>
<dbReference type="PANTHER" id="PTHR11188">
    <property type="entry name" value="ARRESTIN DOMAIN CONTAINING PROTEIN"/>
    <property type="match status" value="1"/>
</dbReference>
<dbReference type="GO" id="GO:0030674">
    <property type="term" value="F:protein-macromolecule adaptor activity"/>
    <property type="evidence" value="ECO:0007669"/>
    <property type="project" value="TreeGrafter"/>
</dbReference>
<feature type="compositionally biased region" description="Low complexity" evidence="1">
    <location>
        <begin position="761"/>
        <end position="782"/>
    </location>
</feature>
<dbReference type="GO" id="GO:0031625">
    <property type="term" value="F:ubiquitin protein ligase binding"/>
    <property type="evidence" value="ECO:0007669"/>
    <property type="project" value="TreeGrafter"/>
</dbReference>